<keyword evidence="1" id="KW-0812">Transmembrane</keyword>
<evidence type="ECO:0000256" key="1">
    <source>
        <dbReference type="SAM" id="Phobius"/>
    </source>
</evidence>
<feature type="transmembrane region" description="Helical" evidence="1">
    <location>
        <begin position="51"/>
        <end position="72"/>
    </location>
</feature>
<keyword evidence="1" id="KW-0472">Membrane</keyword>
<keyword evidence="3" id="KW-1185">Reference proteome</keyword>
<reference evidence="2 3" key="1">
    <citation type="submission" date="2015-01" db="EMBL/GenBank/DDBJ databases">
        <title>Evolution of Trichinella species and genotypes.</title>
        <authorList>
            <person name="Korhonen P.K."/>
            <person name="Edoardo P."/>
            <person name="Giuseppe L.R."/>
            <person name="Gasser R.B."/>
        </authorList>
    </citation>
    <scope>NUCLEOTIDE SEQUENCE [LARGE SCALE GENOMIC DNA]</scope>
    <source>
        <strain evidence="2">ISS470</strain>
    </source>
</reference>
<organism evidence="2 3">
    <name type="scientific">Trichinella pseudospiralis</name>
    <name type="common">Parasitic roundworm</name>
    <dbReference type="NCBI Taxonomy" id="6337"/>
    <lineage>
        <taxon>Eukaryota</taxon>
        <taxon>Metazoa</taxon>
        <taxon>Ecdysozoa</taxon>
        <taxon>Nematoda</taxon>
        <taxon>Enoplea</taxon>
        <taxon>Dorylaimia</taxon>
        <taxon>Trichinellida</taxon>
        <taxon>Trichinellidae</taxon>
        <taxon>Trichinella</taxon>
    </lineage>
</organism>
<dbReference type="AlphaFoldDB" id="A0A0V1FK11"/>
<protein>
    <submittedName>
        <fullName evidence="2">Uncharacterized protein</fullName>
    </submittedName>
</protein>
<name>A0A0V1FK11_TRIPS</name>
<gene>
    <name evidence="2" type="ORF">T4D_16210</name>
</gene>
<proteinExistence type="predicted"/>
<comment type="caution">
    <text evidence="2">The sequence shown here is derived from an EMBL/GenBank/DDBJ whole genome shotgun (WGS) entry which is preliminary data.</text>
</comment>
<accession>A0A0V1FK11</accession>
<sequence length="103" mass="12087">METIFFNSGRALIRRSKTGRACPENYLRLFQSCYFLQRQCEKLRQDTLADFVHHLGYVGIVVFTALTVCIFCQQIDADLKNFPKPLNYLETELSSLDRILYNR</sequence>
<dbReference type="Proteomes" id="UP000054995">
    <property type="component" value="Unassembled WGS sequence"/>
</dbReference>
<evidence type="ECO:0000313" key="3">
    <source>
        <dbReference type="Proteomes" id="UP000054995"/>
    </source>
</evidence>
<keyword evidence="1" id="KW-1133">Transmembrane helix</keyword>
<dbReference type="EMBL" id="JYDT01000073">
    <property type="protein sequence ID" value="KRY86318.1"/>
    <property type="molecule type" value="Genomic_DNA"/>
</dbReference>
<evidence type="ECO:0000313" key="2">
    <source>
        <dbReference type="EMBL" id="KRY86318.1"/>
    </source>
</evidence>